<dbReference type="STRING" id="45351.A7SMZ6"/>
<gene>
    <name evidence="1" type="ORF">NEMVEDRAFT_v1g233397</name>
</gene>
<name>A7SMZ6_NEMVE</name>
<sequence length="93" mass="11015">MEKIESISCSSEPEEIDQTPQKEFLSVYLKNQPIWQSMRYWNAAFFESIHNDRFPAVITNEVWDSWSTQEKLDYAECDKNSLFGKLGYEPRNV</sequence>
<proteinExistence type="predicted"/>
<dbReference type="PANTHER" id="PTHR13663">
    <property type="entry name" value="SIMILAR TO RIKEN CDNA 6430548M08"/>
    <property type="match status" value="1"/>
</dbReference>
<accession>A7SMZ6</accession>
<dbReference type="InterPro" id="IPR039872">
    <property type="entry name" value="KIAA0513"/>
</dbReference>
<reference evidence="1 2" key="1">
    <citation type="journal article" date="2007" name="Science">
        <title>Sea anemone genome reveals ancestral eumetazoan gene repertoire and genomic organization.</title>
        <authorList>
            <person name="Putnam N.H."/>
            <person name="Srivastava M."/>
            <person name="Hellsten U."/>
            <person name="Dirks B."/>
            <person name="Chapman J."/>
            <person name="Salamov A."/>
            <person name="Terry A."/>
            <person name="Shapiro H."/>
            <person name="Lindquist E."/>
            <person name="Kapitonov V.V."/>
            <person name="Jurka J."/>
            <person name="Genikhovich G."/>
            <person name="Grigoriev I.V."/>
            <person name="Lucas S.M."/>
            <person name="Steele R.E."/>
            <person name="Finnerty J.R."/>
            <person name="Technau U."/>
            <person name="Martindale M.Q."/>
            <person name="Rokhsar D.S."/>
        </authorList>
    </citation>
    <scope>NUCLEOTIDE SEQUENCE [LARGE SCALE GENOMIC DNA]</scope>
    <source>
        <strain evidence="2">CH2 X CH6</strain>
    </source>
</reference>
<dbReference type="EMBL" id="DS469715">
    <property type="protein sequence ID" value="EDO34916.1"/>
    <property type="molecule type" value="Genomic_DNA"/>
</dbReference>
<organism evidence="1 2">
    <name type="scientific">Nematostella vectensis</name>
    <name type="common">Starlet sea anemone</name>
    <dbReference type="NCBI Taxonomy" id="45351"/>
    <lineage>
        <taxon>Eukaryota</taxon>
        <taxon>Metazoa</taxon>
        <taxon>Cnidaria</taxon>
        <taxon>Anthozoa</taxon>
        <taxon>Hexacorallia</taxon>
        <taxon>Actiniaria</taxon>
        <taxon>Edwardsiidae</taxon>
        <taxon>Nematostella</taxon>
    </lineage>
</organism>
<keyword evidence="2" id="KW-1185">Reference proteome</keyword>
<evidence type="ECO:0000313" key="1">
    <source>
        <dbReference type="EMBL" id="EDO34916.1"/>
    </source>
</evidence>
<dbReference type="AlphaFoldDB" id="A7SMZ6"/>
<dbReference type="Proteomes" id="UP000001593">
    <property type="component" value="Unassembled WGS sequence"/>
</dbReference>
<dbReference type="InParanoid" id="A7SMZ6"/>
<dbReference type="PANTHER" id="PTHR13663:SF2">
    <property type="entry name" value="SIMILAR TO RIKEN CDNA 6430548M08"/>
    <property type="match status" value="1"/>
</dbReference>
<dbReference type="HOGENOM" id="CLU_2402257_0_0_1"/>
<evidence type="ECO:0000313" key="2">
    <source>
        <dbReference type="Proteomes" id="UP000001593"/>
    </source>
</evidence>
<protein>
    <submittedName>
        <fullName evidence="1">Uncharacterized protein</fullName>
    </submittedName>
</protein>
<dbReference type="PhylomeDB" id="A7SMZ6"/>